<evidence type="ECO:0000256" key="1">
    <source>
        <dbReference type="SAM" id="SignalP"/>
    </source>
</evidence>
<keyword evidence="3" id="KW-1185">Reference proteome</keyword>
<dbReference type="OrthoDB" id="8002773at2"/>
<reference evidence="2 3" key="1">
    <citation type="submission" date="2018-05" db="EMBL/GenBank/DDBJ databases">
        <title>Genomic Encyclopedia of Type Strains, Phase IV (KMG-IV): sequencing the most valuable type-strain genomes for metagenomic binning, comparative biology and taxonomic classification.</title>
        <authorList>
            <person name="Goeker M."/>
        </authorList>
    </citation>
    <scope>NUCLEOTIDE SEQUENCE [LARGE SCALE GENOMIC DNA]</scope>
    <source>
        <strain evidence="2 3">DSM 6462</strain>
    </source>
</reference>
<sequence length="103" mass="10326">MSRRYIILARAAVLAVSASAAITPAMITLAMASPAGAAACAAKLGKSAQIIYNAVAPQVSGGGDLRGLVTDQTRGLVMSGQISRGDARPAAEAAGQCLEQLRS</sequence>
<evidence type="ECO:0000313" key="2">
    <source>
        <dbReference type="EMBL" id="PXW52203.1"/>
    </source>
</evidence>
<dbReference type="AlphaFoldDB" id="A0A2V3TTC4"/>
<dbReference type="RefSeq" id="WP_110378104.1">
    <property type="nucleotide sequence ID" value="NZ_JAHBRY010000001.1"/>
</dbReference>
<dbReference type="EMBL" id="QJJK01000017">
    <property type="protein sequence ID" value="PXW52203.1"/>
    <property type="molecule type" value="Genomic_DNA"/>
</dbReference>
<name>A0A2V3TTC4_9HYPH</name>
<evidence type="ECO:0000313" key="3">
    <source>
        <dbReference type="Proteomes" id="UP000248021"/>
    </source>
</evidence>
<organism evidence="2 3">
    <name type="scientific">Chelatococcus asaccharovorans</name>
    <dbReference type="NCBI Taxonomy" id="28210"/>
    <lineage>
        <taxon>Bacteria</taxon>
        <taxon>Pseudomonadati</taxon>
        <taxon>Pseudomonadota</taxon>
        <taxon>Alphaproteobacteria</taxon>
        <taxon>Hyphomicrobiales</taxon>
        <taxon>Chelatococcaceae</taxon>
        <taxon>Chelatococcus</taxon>
    </lineage>
</organism>
<feature type="chain" id="PRO_5015860281" evidence="1">
    <location>
        <begin position="21"/>
        <end position="103"/>
    </location>
</feature>
<protein>
    <submittedName>
        <fullName evidence="2">Uncharacterized protein</fullName>
    </submittedName>
</protein>
<proteinExistence type="predicted"/>
<dbReference type="Proteomes" id="UP000248021">
    <property type="component" value="Unassembled WGS sequence"/>
</dbReference>
<accession>A0A2V3TTC4</accession>
<gene>
    <name evidence="2" type="ORF">C7450_11767</name>
</gene>
<feature type="signal peptide" evidence="1">
    <location>
        <begin position="1"/>
        <end position="20"/>
    </location>
</feature>
<comment type="caution">
    <text evidence="2">The sequence shown here is derived from an EMBL/GenBank/DDBJ whole genome shotgun (WGS) entry which is preliminary data.</text>
</comment>
<keyword evidence="1" id="KW-0732">Signal</keyword>